<evidence type="ECO:0000313" key="1">
    <source>
        <dbReference type="EMBL" id="GAA4187887.1"/>
    </source>
</evidence>
<gene>
    <name evidence="1" type="ORF">GCM10022288_13450</name>
</gene>
<evidence type="ECO:0000313" key="2">
    <source>
        <dbReference type="Proteomes" id="UP001500213"/>
    </source>
</evidence>
<proteinExistence type="predicted"/>
<reference evidence="2" key="1">
    <citation type="journal article" date="2019" name="Int. J. Syst. Evol. Microbiol.">
        <title>The Global Catalogue of Microorganisms (GCM) 10K type strain sequencing project: providing services to taxonomists for standard genome sequencing and annotation.</title>
        <authorList>
            <consortium name="The Broad Institute Genomics Platform"/>
            <consortium name="The Broad Institute Genome Sequencing Center for Infectious Disease"/>
            <person name="Wu L."/>
            <person name="Ma J."/>
        </authorList>
    </citation>
    <scope>NUCLEOTIDE SEQUENCE [LARGE SCALE GENOMIC DNA]</scope>
    <source>
        <strain evidence="2">JCM 17593</strain>
    </source>
</reference>
<comment type="caution">
    <text evidence="1">The sequence shown here is derived from an EMBL/GenBank/DDBJ whole genome shotgun (WGS) entry which is preliminary data.</text>
</comment>
<name>A0ABP8AR27_9MICO</name>
<organism evidence="1 2">
    <name type="scientific">Gryllotalpicola kribbensis</name>
    <dbReference type="NCBI Taxonomy" id="993084"/>
    <lineage>
        <taxon>Bacteria</taxon>
        <taxon>Bacillati</taxon>
        <taxon>Actinomycetota</taxon>
        <taxon>Actinomycetes</taxon>
        <taxon>Micrococcales</taxon>
        <taxon>Microbacteriaceae</taxon>
        <taxon>Gryllotalpicola</taxon>
    </lineage>
</organism>
<accession>A0ABP8AR27</accession>
<dbReference type="Proteomes" id="UP001500213">
    <property type="component" value="Unassembled WGS sequence"/>
</dbReference>
<dbReference type="EMBL" id="BAABBX010000010">
    <property type="protein sequence ID" value="GAA4187887.1"/>
    <property type="molecule type" value="Genomic_DNA"/>
</dbReference>
<protein>
    <submittedName>
        <fullName evidence="1">Uncharacterized protein</fullName>
    </submittedName>
</protein>
<sequence length="63" mass="6907">MQKSYRLWGNSPLHHRRAPKAGLAELCVVACTPNPGSGARRVRAVRPPARRVEGFRSAAPTDE</sequence>
<keyword evidence="2" id="KW-1185">Reference proteome</keyword>